<protein>
    <submittedName>
        <fullName evidence="2">DUF1405 domain-containing protein</fullName>
    </submittedName>
</protein>
<keyword evidence="1" id="KW-1133">Transmembrane helix</keyword>
<dbReference type="RefSeq" id="WP_310919099.1">
    <property type="nucleotide sequence ID" value="NZ_JAMQON010000002.1"/>
</dbReference>
<feature type="transmembrane region" description="Helical" evidence="1">
    <location>
        <begin position="47"/>
        <end position="68"/>
    </location>
</feature>
<feature type="transmembrane region" description="Helical" evidence="1">
    <location>
        <begin position="147"/>
        <end position="165"/>
    </location>
</feature>
<comment type="caution">
    <text evidence="2">The sequence shown here is derived from an EMBL/GenBank/DDBJ whole genome shotgun (WGS) entry which is preliminary data.</text>
</comment>
<dbReference type="PANTHER" id="PTHR40042">
    <property type="entry name" value="HYPOTHETICAL MEMBRANE SPANNING PROTEIN"/>
    <property type="match status" value="1"/>
</dbReference>
<feature type="transmembrane region" description="Helical" evidence="1">
    <location>
        <begin position="172"/>
        <end position="189"/>
    </location>
</feature>
<organism evidence="2 3">
    <name type="scientific">Haloarcula saliterrae</name>
    <dbReference type="NCBI Taxonomy" id="2950534"/>
    <lineage>
        <taxon>Archaea</taxon>
        <taxon>Methanobacteriati</taxon>
        <taxon>Methanobacteriota</taxon>
        <taxon>Stenosarchaea group</taxon>
        <taxon>Halobacteria</taxon>
        <taxon>Halobacteriales</taxon>
        <taxon>Haloarculaceae</taxon>
        <taxon>Haloarcula</taxon>
    </lineage>
</organism>
<proteinExistence type="predicted"/>
<dbReference type="Pfam" id="PF07187">
    <property type="entry name" value="DUF1405"/>
    <property type="match status" value="1"/>
</dbReference>
<gene>
    <name evidence="2" type="ORF">NDI56_08790</name>
</gene>
<keyword evidence="1" id="KW-0812">Transmembrane</keyword>
<feature type="transmembrane region" description="Helical" evidence="1">
    <location>
        <begin position="122"/>
        <end position="141"/>
    </location>
</feature>
<dbReference type="EMBL" id="JAMQON010000002">
    <property type="protein sequence ID" value="MDS0259488.1"/>
    <property type="molecule type" value="Genomic_DNA"/>
</dbReference>
<name>A0ABU2FC49_9EURY</name>
<feature type="transmembrane region" description="Helical" evidence="1">
    <location>
        <begin position="88"/>
        <end position="110"/>
    </location>
</feature>
<dbReference type="PANTHER" id="PTHR40042:SF1">
    <property type="entry name" value="DUF1405 DOMAIN-CONTAINING PROTEIN"/>
    <property type="match status" value="1"/>
</dbReference>
<dbReference type="InterPro" id="IPR009845">
    <property type="entry name" value="DUF1405"/>
</dbReference>
<evidence type="ECO:0000256" key="1">
    <source>
        <dbReference type="SAM" id="Phobius"/>
    </source>
</evidence>
<feature type="transmembrane region" description="Helical" evidence="1">
    <location>
        <begin position="229"/>
        <end position="246"/>
    </location>
</feature>
<evidence type="ECO:0000313" key="2">
    <source>
        <dbReference type="EMBL" id="MDS0259488.1"/>
    </source>
</evidence>
<keyword evidence="3" id="KW-1185">Reference proteome</keyword>
<keyword evidence="1" id="KW-0472">Membrane</keyword>
<reference evidence="2 3" key="1">
    <citation type="submission" date="2022-06" db="EMBL/GenBank/DDBJ databases">
        <title>Haloarcula sp. a new haloarchaeum isolate from saline soil.</title>
        <authorList>
            <person name="Strakova D."/>
            <person name="Galisteo C."/>
            <person name="Sanchez-Porro C."/>
            <person name="Ventosa A."/>
        </authorList>
    </citation>
    <scope>NUCLEOTIDE SEQUENCE [LARGE SCALE GENOMIC DNA]</scope>
    <source>
        <strain evidence="2 3">S1CR25-12</strain>
    </source>
</reference>
<sequence length="259" mass="28723">MSVVNRVGRRIEAVVARYFDGSLPDPEGLPRYVAPLPQWLENVGLRLAWPIAIVNLVGTLFGFWYYAGQPTDLSPPLLGGQLGAATPLAYPLIPDSPVATMFIGLSFAAWKLDWDLQWLHALAFFGCIKLGLWTPYVQLVINGSEGIAAWLYWFLILSHLAMAVEAFLIHRYATFSVPAVAVAAFWYGFNDIVDYFVPVLGGPHHTWLRGEPRVSVYGFDHTALAHDLAAGWAVTLTILATFLALATRVEKLKRRRADS</sequence>
<accession>A0ABU2FC49</accession>
<dbReference type="Proteomes" id="UP001259659">
    <property type="component" value="Unassembled WGS sequence"/>
</dbReference>
<evidence type="ECO:0000313" key="3">
    <source>
        <dbReference type="Proteomes" id="UP001259659"/>
    </source>
</evidence>